<dbReference type="SMART" id="SM00354">
    <property type="entry name" value="HTH_LACI"/>
    <property type="match status" value="1"/>
</dbReference>
<evidence type="ECO:0000256" key="3">
    <source>
        <dbReference type="ARBA" id="ARBA00023163"/>
    </source>
</evidence>
<dbReference type="InterPro" id="IPR010982">
    <property type="entry name" value="Lambda_DNA-bd_dom_sf"/>
</dbReference>
<dbReference type="PANTHER" id="PTHR30146:SF138">
    <property type="entry name" value="TRANSCRIPTIONAL REGULATORY PROTEIN"/>
    <property type="match status" value="1"/>
</dbReference>
<dbReference type="CDD" id="cd06273">
    <property type="entry name" value="PBP1_LacI-like"/>
    <property type="match status" value="1"/>
</dbReference>
<keyword evidence="3" id="KW-0804">Transcription</keyword>
<dbReference type="Proteomes" id="UP000006633">
    <property type="component" value="Chromosome"/>
</dbReference>
<dbReference type="AlphaFoldDB" id="D6ZZ77"/>
<evidence type="ECO:0000313" key="6">
    <source>
        <dbReference type="Proteomes" id="UP000006633"/>
    </source>
</evidence>
<proteinExistence type="predicted"/>
<feature type="domain" description="HTH lacI-type" evidence="4">
    <location>
        <begin position="11"/>
        <end position="65"/>
    </location>
</feature>
<dbReference type="InterPro" id="IPR046335">
    <property type="entry name" value="LacI/GalR-like_sensor"/>
</dbReference>
<sequence>MRPKRMPSGRVRVEDIARAVGVSGATVSRALNGTGPVAPEVKSSIEAAAARLGYVPQGAARIARARQWPVIGAIIPHLENPNFAAGAEAMQNRLRESGYGFTLASSGYDRKNEFEKVMALVAHGAQGMMLVGAEHDPEMLNFLQQRNIPFVVTWVLSKDVPSVGFDNVEAAGRIATHLLDLGHTRIGAIAGITRDNDRARGRLEGMRRVLAERGLALGQQALIERPYRIVEGQLALRALLGTPNPPTAVYCGNDMLAFGALIECARQGIRVPQDISIAGFDDLDFASQIRPALTTLHVPAREIGVRAAEYLLARVAGEPAPPTVEIPVGLMVRDTTAPPRKS</sequence>
<evidence type="ECO:0000259" key="4">
    <source>
        <dbReference type="PROSITE" id="PS50932"/>
    </source>
</evidence>
<keyword evidence="6" id="KW-1185">Reference proteome</keyword>
<reference evidence="5 6" key="1">
    <citation type="journal article" date="2012" name="Stand. Genomic Sci.">
        <title>Complete genome sequence of the facultatively chemolithoautotrophic and methylotrophic alpha Proteobacterium Starkeya novella type strain (ATCC 8093(T)).</title>
        <authorList>
            <person name="Kappler U."/>
            <person name="Davenport K."/>
            <person name="Beatson S."/>
            <person name="Lucas S."/>
            <person name="Lapidus A."/>
            <person name="Copeland A."/>
            <person name="Berry K.W."/>
            <person name="Glavina Del Rio T."/>
            <person name="Hammon N."/>
            <person name="Dalin E."/>
            <person name="Tice H."/>
            <person name="Pitluck S."/>
            <person name="Richardson P."/>
            <person name="Bruce D."/>
            <person name="Goodwin L.A."/>
            <person name="Han C."/>
            <person name="Tapia R."/>
            <person name="Detter J.C."/>
            <person name="Chang Y.J."/>
            <person name="Jeffries C.D."/>
            <person name="Land M."/>
            <person name="Hauser L."/>
            <person name="Kyrpides N.C."/>
            <person name="Goker M."/>
            <person name="Ivanova N."/>
            <person name="Klenk H.P."/>
            <person name="Woyke T."/>
        </authorList>
    </citation>
    <scope>NUCLEOTIDE SEQUENCE [LARGE SCALE GENOMIC DNA]</scope>
    <source>
        <strain evidence="6">ATCC 8093 / DSM 506 / JCM 20403 / CCM 1077 / IAM 12100 / NBRC 12443 / NCIMB 10456</strain>
    </source>
</reference>
<gene>
    <name evidence="5" type="ordered locus">Snov_1910</name>
</gene>
<evidence type="ECO:0000313" key="5">
    <source>
        <dbReference type="EMBL" id="ADH89213.1"/>
    </source>
</evidence>
<dbReference type="PROSITE" id="PS00356">
    <property type="entry name" value="HTH_LACI_1"/>
    <property type="match status" value="1"/>
</dbReference>
<accession>D6ZZ77</accession>
<dbReference type="InterPro" id="IPR028082">
    <property type="entry name" value="Peripla_BP_I"/>
</dbReference>
<organism evidence="5 6">
    <name type="scientific">Ancylobacter novellus (strain ATCC 8093 / DSM 506 / JCM 20403 / CCM 1077 / IAM 12100 / NBRC 12443 / NCIMB 10456)</name>
    <name type="common">Starkeya novella</name>
    <dbReference type="NCBI Taxonomy" id="639283"/>
    <lineage>
        <taxon>Bacteria</taxon>
        <taxon>Pseudomonadati</taxon>
        <taxon>Pseudomonadota</taxon>
        <taxon>Alphaproteobacteria</taxon>
        <taxon>Hyphomicrobiales</taxon>
        <taxon>Xanthobacteraceae</taxon>
        <taxon>Ancylobacter</taxon>
    </lineage>
</organism>
<dbReference type="InterPro" id="IPR000843">
    <property type="entry name" value="HTH_LacI"/>
</dbReference>
<dbReference type="SUPFAM" id="SSF47413">
    <property type="entry name" value="lambda repressor-like DNA-binding domains"/>
    <property type="match status" value="1"/>
</dbReference>
<dbReference type="EMBL" id="CP002026">
    <property type="protein sequence ID" value="ADH89213.1"/>
    <property type="molecule type" value="Genomic_DNA"/>
</dbReference>
<dbReference type="Pfam" id="PF00356">
    <property type="entry name" value="LacI"/>
    <property type="match status" value="1"/>
</dbReference>
<dbReference type="eggNOG" id="COG1609">
    <property type="taxonomic scope" value="Bacteria"/>
</dbReference>
<protein>
    <submittedName>
        <fullName evidence="5">Transcriptional regulator, LacI family</fullName>
    </submittedName>
</protein>
<dbReference type="Gene3D" id="1.10.260.40">
    <property type="entry name" value="lambda repressor-like DNA-binding domains"/>
    <property type="match status" value="1"/>
</dbReference>
<dbReference type="SUPFAM" id="SSF53822">
    <property type="entry name" value="Periplasmic binding protein-like I"/>
    <property type="match status" value="1"/>
</dbReference>
<evidence type="ECO:0000256" key="1">
    <source>
        <dbReference type="ARBA" id="ARBA00023015"/>
    </source>
</evidence>
<dbReference type="HOGENOM" id="CLU_037628_6_3_5"/>
<dbReference type="STRING" id="639283.Snov_1910"/>
<dbReference type="PROSITE" id="PS50932">
    <property type="entry name" value="HTH_LACI_2"/>
    <property type="match status" value="1"/>
</dbReference>
<dbReference type="GO" id="GO:0000976">
    <property type="term" value="F:transcription cis-regulatory region binding"/>
    <property type="evidence" value="ECO:0007669"/>
    <property type="project" value="TreeGrafter"/>
</dbReference>
<keyword evidence="1" id="KW-0805">Transcription regulation</keyword>
<keyword evidence="2" id="KW-0238">DNA-binding</keyword>
<dbReference type="CDD" id="cd01392">
    <property type="entry name" value="HTH_LacI"/>
    <property type="match status" value="1"/>
</dbReference>
<dbReference type="KEGG" id="sno:Snov_1910"/>
<evidence type="ECO:0000256" key="2">
    <source>
        <dbReference type="ARBA" id="ARBA00023125"/>
    </source>
</evidence>
<dbReference type="Gene3D" id="3.40.50.2300">
    <property type="match status" value="2"/>
</dbReference>
<name>D6ZZ77_ANCN5</name>
<dbReference type="Pfam" id="PF13377">
    <property type="entry name" value="Peripla_BP_3"/>
    <property type="match status" value="1"/>
</dbReference>
<dbReference type="GO" id="GO:0003700">
    <property type="term" value="F:DNA-binding transcription factor activity"/>
    <property type="evidence" value="ECO:0007669"/>
    <property type="project" value="TreeGrafter"/>
</dbReference>
<dbReference type="PANTHER" id="PTHR30146">
    <property type="entry name" value="LACI-RELATED TRANSCRIPTIONAL REPRESSOR"/>
    <property type="match status" value="1"/>
</dbReference>